<proteinExistence type="predicted"/>
<evidence type="ECO:0000313" key="1">
    <source>
        <dbReference type="EMBL" id="SIT41638.1"/>
    </source>
</evidence>
<accession>A0A1N7S2W9</accession>
<keyword evidence="2" id="KW-1185">Reference proteome</keyword>
<name>A0A1N7S2W9_9BURK</name>
<dbReference type="Proteomes" id="UP000195569">
    <property type="component" value="Unassembled WGS sequence"/>
</dbReference>
<dbReference type="EMBL" id="CYGY02000030">
    <property type="protein sequence ID" value="SIT41638.1"/>
    <property type="molecule type" value="Genomic_DNA"/>
</dbReference>
<dbReference type="AlphaFoldDB" id="A0A1N7S2W9"/>
<sequence>MATLTASDGLLRLPDLEGETLPWRSESFELPDY</sequence>
<reference evidence="1" key="1">
    <citation type="submission" date="2016-12" db="EMBL/GenBank/DDBJ databases">
        <authorList>
            <person name="Moulin L."/>
        </authorList>
    </citation>
    <scope>NUCLEOTIDE SEQUENCE [LARGE SCALE GENOMIC DNA]</scope>
    <source>
        <strain evidence="1">STM 7183</strain>
    </source>
</reference>
<evidence type="ECO:0000313" key="2">
    <source>
        <dbReference type="Proteomes" id="UP000195569"/>
    </source>
</evidence>
<protein>
    <submittedName>
        <fullName evidence="1">Uncharacterized protein</fullName>
    </submittedName>
</protein>
<organism evidence="1 2">
    <name type="scientific">Paraburkholderia piptadeniae</name>
    <dbReference type="NCBI Taxonomy" id="1701573"/>
    <lineage>
        <taxon>Bacteria</taxon>
        <taxon>Pseudomonadati</taxon>
        <taxon>Pseudomonadota</taxon>
        <taxon>Betaproteobacteria</taxon>
        <taxon>Burkholderiales</taxon>
        <taxon>Burkholderiaceae</taxon>
        <taxon>Paraburkholderia</taxon>
    </lineage>
</organism>
<comment type="caution">
    <text evidence="1">The sequence shown here is derived from an EMBL/GenBank/DDBJ whole genome shotgun (WGS) entry which is preliminary data.</text>
</comment>
<gene>
    <name evidence="1" type="ORF">BN2476_300103</name>
</gene>